<evidence type="ECO:0000313" key="1">
    <source>
        <dbReference type="EMBL" id="VYU53505.1"/>
    </source>
</evidence>
<proteinExistence type="predicted"/>
<reference evidence="1" key="1">
    <citation type="submission" date="2019-11" db="EMBL/GenBank/DDBJ databases">
        <authorList>
            <person name="Feng L."/>
        </authorList>
    </citation>
    <scope>NUCLEOTIDE SEQUENCE</scope>
    <source>
        <strain evidence="1">VrattiLFYP33</strain>
    </source>
</reference>
<dbReference type="RefSeq" id="WP_021842555.1">
    <property type="nucleotide sequence ID" value="NZ_CACRUX010000101.1"/>
</dbReference>
<dbReference type="EMBL" id="CACRUX010000101">
    <property type="protein sequence ID" value="VYU53505.1"/>
    <property type="molecule type" value="Genomic_DNA"/>
</dbReference>
<sequence length="206" mass="24162">MKLHEHAFRDLFHQFILLPIDKNDPHIPDFFKEFPNYHDANALLLYGYIDHEAGLTFEVLSAARHENDTTTLFPGNDEISVKLRSESIGDEEIVLLNKLTPNAYDEKIEQIHKFYKADKGIELCRKIKELDAYRHADYPDDVAVIFYDQEKEPEYCWVRCEDCQPPRFFGTLLNEPKIIEGIHKNDKVVFNLIEVKDGFFVAVFLR</sequence>
<protein>
    <submittedName>
        <fullName evidence="1">Uncharacterized protein</fullName>
    </submittedName>
</protein>
<accession>A0A6N3FNI9</accession>
<organism evidence="1">
    <name type="scientific">Veillonella ratti</name>
    <dbReference type="NCBI Taxonomy" id="103892"/>
    <lineage>
        <taxon>Bacteria</taxon>
        <taxon>Bacillati</taxon>
        <taxon>Bacillota</taxon>
        <taxon>Negativicutes</taxon>
        <taxon>Veillonellales</taxon>
        <taxon>Veillonellaceae</taxon>
        <taxon>Veillonella</taxon>
    </lineage>
</organism>
<name>A0A6N3FNI9_9FIRM</name>
<gene>
    <name evidence="1" type="ORF">VRLFYP33_02402</name>
</gene>
<dbReference type="AlphaFoldDB" id="A0A6N3FNI9"/>